<evidence type="ECO:0000259" key="1">
    <source>
        <dbReference type="Pfam" id="PF06439"/>
    </source>
</evidence>
<gene>
    <name evidence="2" type="ORF">LNTAR_09951</name>
</gene>
<evidence type="ECO:0000313" key="3">
    <source>
        <dbReference type="Proteomes" id="UP000004947"/>
    </source>
</evidence>
<dbReference type="Proteomes" id="UP000004947">
    <property type="component" value="Unassembled WGS sequence"/>
</dbReference>
<dbReference type="GO" id="GO:0016787">
    <property type="term" value="F:hydrolase activity"/>
    <property type="evidence" value="ECO:0007669"/>
    <property type="project" value="InterPro"/>
</dbReference>
<dbReference type="RefSeq" id="WP_007281365.1">
    <property type="nucleotide sequence ID" value="NZ_ABCK01000048.1"/>
</dbReference>
<dbReference type="EMBL" id="ABCK01000048">
    <property type="protein sequence ID" value="EDM24811.1"/>
    <property type="molecule type" value="Genomic_DNA"/>
</dbReference>
<feature type="non-terminal residue" evidence="2">
    <location>
        <position position="1"/>
    </location>
</feature>
<sequence>VGSLYDAKEPSSITVKPDGEWNTMVLTCEGPNIKVVLNGVEIQNLNIEEWDTPKKNPDGSKNKFKIPLKDLPRKGHFGLQYHGHPVWYRKLSIKELD</sequence>
<organism evidence="2 3">
    <name type="scientific">Lentisphaera araneosa HTCC2155</name>
    <dbReference type="NCBI Taxonomy" id="313628"/>
    <lineage>
        <taxon>Bacteria</taxon>
        <taxon>Pseudomonadati</taxon>
        <taxon>Lentisphaerota</taxon>
        <taxon>Lentisphaeria</taxon>
        <taxon>Lentisphaerales</taxon>
        <taxon>Lentisphaeraceae</taxon>
        <taxon>Lentisphaera</taxon>
    </lineage>
</organism>
<dbReference type="eggNOG" id="ENOG502ZJBH">
    <property type="taxonomic scope" value="Bacteria"/>
</dbReference>
<reference evidence="2 3" key="1">
    <citation type="journal article" date="2010" name="J. Bacteriol.">
        <title>Genome sequence of Lentisphaera araneosa HTCC2155T, the type species of the order Lentisphaerales in the phylum Lentisphaerae.</title>
        <authorList>
            <person name="Thrash J.C."/>
            <person name="Cho J.C."/>
            <person name="Vergin K.L."/>
            <person name="Morris R.M."/>
            <person name="Giovannoni S.J."/>
        </authorList>
    </citation>
    <scope>NUCLEOTIDE SEQUENCE [LARGE SCALE GENOMIC DNA]</scope>
    <source>
        <strain evidence="2 3">HTCC2155</strain>
    </source>
</reference>
<dbReference type="Pfam" id="PF06439">
    <property type="entry name" value="3keto-disac_hyd"/>
    <property type="match status" value="1"/>
</dbReference>
<protein>
    <recommendedName>
        <fullName evidence="1">3-keto-alpha-glucoside-1,2-lyase/3-keto-2-hydroxy-glucal hydratase domain-containing protein</fullName>
    </recommendedName>
</protein>
<dbReference type="OrthoDB" id="53343at2"/>
<dbReference type="STRING" id="313628.LNTAR_09951"/>
<dbReference type="InterPro" id="IPR010496">
    <property type="entry name" value="AL/BT2_dom"/>
</dbReference>
<feature type="domain" description="3-keto-alpha-glucoside-1,2-lyase/3-keto-2-hydroxy-glucal hydratase" evidence="1">
    <location>
        <begin position="2"/>
        <end position="94"/>
    </location>
</feature>
<name>A6DU81_9BACT</name>
<dbReference type="Gene3D" id="2.60.120.560">
    <property type="entry name" value="Exo-inulinase, domain 1"/>
    <property type="match status" value="1"/>
</dbReference>
<proteinExistence type="predicted"/>
<dbReference type="AlphaFoldDB" id="A6DU81"/>
<accession>A6DU81</accession>
<evidence type="ECO:0000313" key="2">
    <source>
        <dbReference type="EMBL" id="EDM24811.1"/>
    </source>
</evidence>
<keyword evidence="3" id="KW-1185">Reference proteome</keyword>
<comment type="caution">
    <text evidence="2">The sequence shown here is derived from an EMBL/GenBank/DDBJ whole genome shotgun (WGS) entry which is preliminary data.</text>
</comment>